<reference evidence="5" key="1">
    <citation type="submission" date="2014-12" db="EMBL/GenBank/DDBJ databases">
        <title>Genome Sequence of Valsa Canker Pathogens Uncovers a Specific Adaption of Colonization on Woody Bark.</title>
        <authorList>
            <person name="Yin Z."/>
            <person name="Liu H."/>
            <person name="Gao X."/>
            <person name="Li Z."/>
            <person name="Song N."/>
            <person name="Ke X."/>
            <person name="Dai Q."/>
            <person name="Wu Y."/>
            <person name="Sun Y."/>
            <person name="Xu J.-R."/>
            <person name="Kang Z.K."/>
            <person name="Wang L."/>
            <person name="Huang L."/>
        </authorList>
    </citation>
    <scope>NUCLEOTIDE SEQUENCE [LARGE SCALE GENOMIC DNA]</scope>
    <source>
        <strain evidence="5">SXYL134</strain>
    </source>
</reference>
<evidence type="ECO:0000259" key="3">
    <source>
        <dbReference type="Pfam" id="PF12828"/>
    </source>
</evidence>
<keyword evidence="5" id="KW-1185">Reference proteome</keyword>
<feature type="region of interest" description="Disordered" evidence="1">
    <location>
        <begin position="662"/>
        <end position="694"/>
    </location>
</feature>
<feature type="region of interest" description="Disordered" evidence="1">
    <location>
        <begin position="602"/>
        <end position="639"/>
    </location>
</feature>
<accession>A0A194V0F7</accession>
<dbReference type="AlphaFoldDB" id="A0A194V0F7"/>
<feature type="domain" description="PX" evidence="2">
    <location>
        <begin position="180"/>
        <end position="380"/>
    </location>
</feature>
<feature type="domain" description="PX-associated" evidence="3">
    <location>
        <begin position="6"/>
        <end position="133"/>
    </location>
</feature>
<organism evidence="4 5">
    <name type="scientific">Cytospora mali</name>
    <name type="common">Apple Valsa canker fungus</name>
    <name type="synonym">Valsa mali</name>
    <dbReference type="NCBI Taxonomy" id="578113"/>
    <lineage>
        <taxon>Eukaryota</taxon>
        <taxon>Fungi</taxon>
        <taxon>Dikarya</taxon>
        <taxon>Ascomycota</taxon>
        <taxon>Pezizomycotina</taxon>
        <taxon>Sordariomycetes</taxon>
        <taxon>Sordariomycetidae</taxon>
        <taxon>Diaporthales</taxon>
        <taxon>Cytosporaceae</taxon>
        <taxon>Cytospora</taxon>
    </lineage>
</organism>
<proteinExistence type="predicted"/>
<dbReference type="InterPro" id="IPR047168">
    <property type="entry name" value="LEC1-like"/>
</dbReference>
<feature type="compositionally biased region" description="Basic and acidic residues" evidence="1">
    <location>
        <begin position="602"/>
        <end position="613"/>
    </location>
</feature>
<evidence type="ECO:0000256" key="1">
    <source>
        <dbReference type="SAM" id="MobiDB-lite"/>
    </source>
</evidence>
<dbReference type="STRING" id="694573.A0A194V0F7"/>
<dbReference type="PANTHER" id="PTHR47185">
    <property type="entry name" value="PX DOMAIN-CONTAINING PROTEIN YPR097W"/>
    <property type="match status" value="1"/>
</dbReference>
<dbReference type="InterPro" id="IPR024555">
    <property type="entry name" value="PX-associated"/>
</dbReference>
<name>A0A194V0F7_CYTMA</name>
<dbReference type="OrthoDB" id="2117459at2759"/>
<feature type="compositionally biased region" description="Low complexity" evidence="1">
    <location>
        <begin position="465"/>
        <end position="481"/>
    </location>
</feature>
<evidence type="ECO:0000259" key="2">
    <source>
        <dbReference type="Pfam" id="PF12825"/>
    </source>
</evidence>
<dbReference type="EMBL" id="KN714699">
    <property type="protein sequence ID" value="KUI57405.1"/>
    <property type="molecule type" value="Genomic_DNA"/>
</dbReference>
<evidence type="ECO:0000313" key="5">
    <source>
        <dbReference type="Proteomes" id="UP000078576"/>
    </source>
</evidence>
<evidence type="ECO:0008006" key="6">
    <source>
        <dbReference type="Google" id="ProtNLM"/>
    </source>
</evidence>
<feature type="compositionally biased region" description="Low complexity" evidence="1">
    <location>
        <begin position="614"/>
        <end position="630"/>
    </location>
</feature>
<dbReference type="PANTHER" id="PTHR47185:SF2">
    <property type="entry name" value="FUNGAL PROTEIN"/>
    <property type="match status" value="1"/>
</dbReference>
<dbReference type="GO" id="GO:0035091">
    <property type="term" value="F:phosphatidylinositol binding"/>
    <property type="evidence" value="ECO:0007669"/>
    <property type="project" value="TreeGrafter"/>
</dbReference>
<dbReference type="Pfam" id="PF12825">
    <property type="entry name" value="DUF3818"/>
    <property type="match status" value="1"/>
</dbReference>
<dbReference type="InterPro" id="IPR024554">
    <property type="entry name" value="LEC1-like_C"/>
</dbReference>
<evidence type="ECO:0000313" key="4">
    <source>
        <dbReference type="EMBL" id="KUI57405.1"/>
    </source>
</evidence>
<dbReference type="Proteomes" id="UP000078576">
    <property type="component" value="Unassembled WGS sequence"/>
</dbReference>
<dbReference type="Pfam" id="PF12828">
    <property type="entry name" value="PXB"/>
    <property type="match status" value="1"/>
</dbReference>
<sequence length="749" mass="82277">MASETPSTLTSTQLHALLDILSHNETYREAESFKYPQAIREYGYPFNYDENKREPPSYKPESSSPLLQLLLTRCILTVPGVGDFPSDFWPSKFQGIMTGLADADLSESYDKGTLGTRKTLAALASVVHESITRGLLGGVANGQGRIDLQKATYDTTQASELARAWDECVNELVNGDLADEIFDHFAKTDDFESHSPAVKAAVDYAILHLAALLHHILVFSSEGQYLVKLIQNVHNLVPYSMVRQTLRIGNAATMLNGMMRIFLAKMSVGAVTNFLGWTKDADDGMNLMQRIISLVLSWDATDFRKQAERVESSKDKPGKEHLAVIREHIAKPREAHEEARKTSLAEQKSIIAVILDASNPELTASLTESQHAQCLEWYSAQLSVRDREELIKVFCKSQPDYMTDVMRDAVATYEPYIRSIHGSLDLRPHVTSLETFLNDLLETSKPKQVLSVSSGASAGKWKRFGGTSSKGNSSSNNNGNNVATRPPSVEDFVALLRRNRHLLFKYLHVFATSCFDVRDKFRSWAKESVKNFRNVTETQLDKTKPRPGAAGAMSDTLQGMFSQLPLETQQSVLASLNSHATYLSNLESLSLQRMQRVLDTMKNDDSKKSDGKPDSNSNSNSSSVNNSKMNTPRTSGDGVAMSGPGVYLMRWETLLDDTLITPMTPSGPIRKGKDVKGQKSWGKTGSGGTKDGWDAGAIAREEERVVPEAPDVSAVMDALGEKFREAVNVAVGDVGSSPPAAPVPGSTSK</sequence>
<gene>
    <name evidence="4" type="ORF">VP1G_04676</name>
</gene>
<feature type="region of interest" description="Disordered" evidence="1">
    <location>
        <begin position="463"/>
        <end position="484"/>
    </location>
</feature>
<protein>
    <recommendedName>
        <fullName evidence="6">PX domain-containing protein</fullName>
    </recommendedName>
</protein>